<dbReference type="CTD" id="20323126"/>
<dbReference type="RefSeq" id="XP_009173154.1">
    <property type="nucleotide sequence ID" value="XM_009174890.1"/>
</dbReference>
<protein>
    <submittedName>
        <fullName evidence="1">Uncharacterized protein</fullName>
    </submittedName>
</protein>
<name>A0A074ZBW5_OPIVI</name>
<dbReference type="GeneID" id="20323126"/>
<accession>A0A074ZBW5</accession>
<dbReference type="EMBL" id="KL596865">
    <property type="protein sequence ID" value="KER23092.1"/>
    <property type="molecule type" value="Genomic_DNA"/>
</dbReference>
<sequence>MYLCGKGICFHLPVEASKFCLKGAQCSQLTAEDFRIDYSENALLTVAAADLTSLHENLGLWYPRATMP</sequence>
<organism evidence="1 2">
    <name type="scientific">Opisthorchis viverrini</name>
    <name type="common">Southeast Asian liver fluke</name>
    <dbReference type="NCBI Taxonomy" id="6198"/>
    <lineage>
        <taxon>Eukaryota</taxon>
        <taxon>Metazoa</taxon>
        <taxon>Spiralia</taxon>
        <taxon>Lophotrochozoa</taxon>
        <taxon>Platyhelminthes</taxon>
        <taxon>Trematoda</taxon>
        <taxon>Digenea</taxon>
        <taxon>Opisthorchiida</taxon>
        <taxon>Opisthorchiata</taxon>
        <taxon>Opisthorchiidae</taxon>
        <taxon>Opisthorchis</taxon>
    </lineage>
</organism>
<reference evidence="1 2" key="1">
    <citation type="submission" date="2013-11" db="EMBL/GenBank/DDBJ databases">
        <title>Opisthorchis viverrini - life in the bile duct.</title>
        <authorList>
            <person name="Young N.D."/>
            <person name="Nagarajan N."/>
            <person name="Lin S.J."/>
            <person name="Korhonen P.K."/>
            <person name="Jex A.R."/>
            <person name="Hall R.S."/>
            <person name="Safavi-Hemami H."/>
            <person name="Kaewkong W."/>
            <person name="Bertrand D."/>
            <person name="Gao S."/>
            <person name="Seet Q."/>
            <person name="Wongkham S."/>
            <person name="Teh B.T."/>
            <person name="Wongkham C."/>
            <person name="Intapan P.M."/>
            <person name="Maleewong W."/>
            <person name="Yang X."/>
            <person name="Hu M."/>
            <person name="Wang Z."/>
            <person name="Hofmann A."/>
            <person name="Sternberg P.W."/>
            <person name="Tan P."/>
            <person name="Wang J."/>
            <person name="Gasser R.B."/>
        </authorList>
    </citation>
    <scope>NUCLEOTIDE SEQUENCE [LARGE SCALE GENOMIC DNA]</scope>
</reference>
<evidence type="ECO:0000313" key="2">
    <source>
        <dbReference type="Proteomes" id="UP000054324"/>
    </source>
</evidence>
<dbReference type="AlphaFoldDB" id="A0A074ZBW5"/>
<dbReference type="Proteomes" id="UP000054324">
    <property type="component" value="Unassembled WGS sequence"/>
</dbReference>
<evidence type="ECO:0000313" key="1">
    <source>
        <dbReference type="EMBL" id="KER23092.1"/>
    </source>
</evidence>
<proteinExistence type="predicted"/>
<keyword evidence="2" id="KW-1185">Reference proteome</keyword>
<dbReference type="KEGG" id="ovi:T265_08947"/>
<gene>
    <name evidence="1" type="ORF">T265_08947</name>
</gene>